<dbReference type="InterPro" id="IPR005135">
    <property type="entry name" value="Endo/exonuclease/phosphatase"/>
</dbReference>
<protein>
    <recommendedName>
        <fullName evidence="1">Endonuclease/exonuclease/phosphatase domain-containing protein</fullName>
    </recommendedName>
</protein>
<dbReference type="GO" id="GO:0000175">
    <property type="term" value="F:3'-5'-RNA exonuclease activity"/>
    <property type="evidence" value="ECO:0007669"/>
    <property type="project" value="TreeGrafter"/>
</dbReference>
<dbReference type="Gene3D" id="3.60.10.10">
    <property type="entry name" value="Endonuclease/exonuclease/phosphatase"/>
    <property type="match status" value="1"/>
</dbReference>
<evidence type="ECO:0000313" key="2">
    <source>
        <dbReference type="EMBL" id="KAG0689937.1"/>
    </source>
</evidence>
<evidence type="ECO:0000259" key="1">
    <source>
        <dbReference type="Pfam" id="PF03372"/>
    </source>
</evidence>
<sequence>MSSSSSAAAAAAAASSATAALVSNLTKSIQIQKPLVPCLIHQIPDIPVPTLSYYNNYYHDSNKHSYFYNNLIENSNISSINSNNLFQHRNWFNINNVIDNSKTCTISSYNILSRHYLWESLYNYLPLDYTNWNQRFQRLNQNFNDLSKISDILCFQEMEYQVYKDYWNNQFKSIGFDSIFQKKPKPSYWKKSSNMMDGVSIFFNTSKFDLLNYEKINFANHFKHSSMFDQTFDTQSRLNIRNTVAIIAVLKHKLTGQIIFISNTHLYWSPKHDDVKLMQTYLLSNLIKNSIMRYYKISNNEIDNLIKSKNGPNIIMVGDFNSNPSSMVYKYMLNGSINRNQEPNFIQDYGIPFSQSINNCLGNFKSPYTNLYNNGKFTKTTYTPKFKDVIDYIWFADDNKNFKFTKVLGDIDSQYLKNFNGFPNKDFPSDHIPIVSQIEFN</sequence>
<dbReference type="EMBL" id="PUHW01000053">
    <property type="protein sequence ID" value="KAG0689937.1"/>
    <property type="molecule type" value="Genomic_DNA"/>
</dbReference>
<dbReference type="PANTHER" id="PTHR12121:SF100">
    <property type="entry name" value="POLY(A)-SPECIFIC RIBONUCLEASE"/>
    <property type="match status" value="1"/>
</dbReference>
<dbReference type="Pfam" id="PF03372">
    <property type="entry name" value="Exo_endo_phos"/>
    <property type="match status" value="1"/>
</dbReference>
<name>A0A9P6WMR1_9ASCO</name>
<reference evidence="2" key="1">
    <citation type="submission" date="2020-11" db="EMBL/GenBank/DDBJ databases">
        <title>Kefir isolates.</title>
        <authorList>
            <person name="Marcisauskas S."/>
            <person name="Kim Y."/>
            <person name="Blasche S."/>
        </authorList>
    </citation>
    <scope>NUCLEOTIDE SEQUENCE</scope>
    <source>
        <strain evidence="2">Olga-1</strain>
    </source>
</reference>
<dbReference type="PANTHER" id="PTHR12121">
    <property type="entry name" value="CARBON CATABOLITE REPRESSOR PROTEIN 4"/>
    <property type="match status" value="1"/>
</dbReference>
<dbReference type="AlphaFoldDB" id="A0A9P6WMR1"/>
<dbReference type="Proteomes" id="UP000697127">
    <property type="component" value="Unassembled WGS sequence"/>
</dbReference>
<dbReference type="InterPro" id="IPR036691">
    <property type="entry name" value="Endo/exonu/phosph_ase_sf"/>
</dbReference>
<organism evidence="2 3">
    <name type="scientific">Pichia californica</name>
    <dbReference type="NCBI Taxonomy" id="460514"/>
    <lineage>
        <taxon>Eukaryota</taxon>
        <taxon>Fungi</taxon>
        <taxon>Dikarya</taxon>
        <taxon>Ascomycota</taxon>
        <taxon>Saccharomycotina</taxon>
        <taxon>Pichiomycetes</taxon>
        <taxon>Pichiales</taxon>
        <taxon>Pichiaceae</taxon>
        <taxon>Pichia</taxon>
    </lineage>
</organism>
<evidence type="ECO:0000313" key="3">
    <source>
        <dbReference type="Proteomes" id="UP000697127"/>
    </source>
</evidence>
<proteinExistence type="predicted"/>
<comment type="caution">
    <text evidence="2">The sequence shown here is derived from an EMBL/GenBank/DDBJ whole genome shotgun (WGS) entry which is preliminary data.</text>
</comment>
<dbReference type="InterPro" id="IPR050410">
    <property type="entry name" value="CCR4/nocturin_mRNA_transcr"/>
</dbReference>
<accession>A0A9P6WMR1</accession>
<gene>
    <name evidence="2" type="ORF">C6P40_004177</name>
</gene>
<dbReference type="SUPFAM" id="SSF56219">
    <property type="entry name" value="DNase I-like"/>
    <property type="match status" value="1"/>
</dbReference>
<feature type="domain" description="Endonuclease/exonuclease/phosphatase" evidence="1">
    <location>
        <begin position="306"/>
        <end position="431"/>
    </location>
</feature>
<keyword evidence="3" id="KW-1185">Reference proteome</keyword>